<sequence length="96" mass="10142">MADAAGNSFVLAEFPAGTHEVFIKAGTLLGYQGNYSGDPANPTGVHLHFSVVRDDGNGKYTNELEIANTYDPSAYLGLPLNTSDNPQLPILCNSGQ</sequence>
<name>A0A645C5T8_9ZZZZ</name>
<proteinExistence type="predicted"/>
<dbReference type="EMBL" id="VSSQ01025185">
    <property type="protein sequence ID" value="MPM73156.1"/>
    <property type="molecule type" value="Genomic_DNA"/>
</dbReference>
<evidence type="ECO:0000313" key="1">
    <source>
        <dbReference type="EMBL" id="MPM73156.1"/>
    </source>
</evidence>
<protein>
    <submittedName>
        <fullName evidence="1">Uncharacterized protein</fullName>
    </submittedName>
</protein>
<dbReference type="InterPro" id="IPR011055">
    <property type="entry name" value="Dup_hybrid_motif"/>
</dbReference>
<reference evidence="1" key="1">
    <citation type="submission" date="2019-08" db="EMBL/GenBank/DDBJ databases">
        <authorList>
            <person name="Kucharzyk K."/>
            <person name="Murdoch R.W."/>
            <person name="Higgins S."/>
            <person name="Loffler F."/>
        </authorList>
    </citation>
    <scope>NUCLEOTIDE SEQUENCE</scope>
</reference>
<dbReference type="AlphaFoldDB" id="A0A645C5T8"/>
<accession>A0A645C5T8</accession>
<dbReference type="Gene3D" id="2.70.70.10">
    <property type="entry name" value="Glucose Permease (Domain IIA)"/>
    <property type="match status" value="1"/>
</dbReference>
<comment type="caution">
    <text evidence="1">The sequence shown here is derived from an EMBL/GenBank/DDBJ whole genome shotgun (WGS) entry which is preliminary data.</text>
</comment>
<gene>
    <name evidence="1" type="ORF">SDC9_120132</name>
</gene>
<organism evidence="1">
    <name type="scientific">bioreactor metagenome</name>
    <dbReference type="NCBI Taxonomy" id="1076179"/>
    <lineage>
        <taxon>unclassified sequences</taxon>
        <taxon>metagenomes</taxon>
        <taxon>ecological metagenomes</taxon>
    </lineage>
</organism>